<evidence type="ECO:0000313" key="2">
    <source>
        <dbReference type="Proteomes" id="UP000254088"/>
    </source>
</evidence>
<dbReference type="AlphaFoldDB" id="A0A377CF01"/>
<accession>A0A377CF01</accession>
<dbReference type="GO" id="GO:0008168">
    <property type="term" value="F:methyltransferase activity"/>
    <property type="evidence" value="ECO:0007669"/>
    <property type="project" value="UniProtKB-KW"/>
</dbReference>
<dbReference type="GO" id="GO:0032259">
    <property type="term" value="P:methylation"/>
    <property type="evidence" value="ECO:0007669"/>
    <property type="project" value="UniProtKB-KW"/>
</dbReference>
<sequence length="47" mass="5314">MPAVNSRQVKTRTSLAKKNIKKIVKTYRDGDNVEKYAYLASLKEISG</sequence>
<evidence type="ECO:0000313" key="1">
    <source>
        <dbReference type="EMBL" id="STL92134.1"/>
    </source>
</evidence>
<protein>
    <submittedName>
        <fullName evidence="1">Putative type I methylase</fullName>
    </submittedName>
</protein>
<keyword evidence="1" id="KW-0489">Methyltransferase</keyword>
<organism evidence="1 2">
    <name type="scientific">Escherichia coli</name>
    <dbReference type="NCBI Taxonomy" id="562"/>
    <lineage>
        <taxon>Bacteria</taxon>
        <taxon>Pseudomonadati</taxon>
        <taxon>Pseudomonadota</taxon>
        <taxon>Gammaproteobacteria</taxon>
        <taxon>Enterobacterales</taxon>
        <taxon>Enterobacteriaceae</taxon>
        <taxon>Escherichia</taxon>
    </lineage>
</organism>
<keyword evidence="1" id="KW-0808">Transferase</keyword>
<reference evidence="1 2" key="1">
    <citation type="submission" date="2018-06" db="EMBL/GenBank/DDBJ databases">
        <authorList>
            <consortium name="Pathogen Informatics"/>
            <person name="Doyle S."/>
        </authorList>
    </citation>
    <scope>NUCLEOTIDE SEQUENCE [LARGE SCALE GENOMIC DNA]</scope>
    <source>
        <strain evidence="1 2">NCTC10429</strain>
    </source>
</reference>
<proteinExistence type="predicted"/>
<name>A0A377CF01_ECOLX</name>
<dbReference type="Proteomes" id="UP000254088">
    <property type="component" value="Unassembled WGS sequence"/>
</dbReference>
<gene>
    <name evidence="1" type="ORF">NCTC10429_03164</name>
</gene>
<dbReference type="EMBL" id="UGEX01000001">
    <property type="protein sequence ID" value="STL92134.1"/>
    <property type="molecule type" value="Genomic_DNA"/>
</dbReference>